<accession>A0A8T0HNG8</accession>
<sequence>MQPSPCMKLNLVRSDNSVVWEPPKNKGNYHGDESSYTDCESSRKQKVQHTHM</sequence>
<dbReference type="AlphaFoldDB" id="A0A8T0HNG8"/>
<reference evidence="2" key="1">
    <citation type="submission" date="2020-06" db="EMBL/GenBank/DDBJ databases">
        <title>WGS assembly of Ceratodon purpureus strain R40.</title>
        <authorList>
            <person name="Carey S.B."/>
            <person name="Jenkins J."/>
            <person name="Shu S."/>
            <person name="Lovell J.T."/>
            <person name="Sreedasyam A."/>
            <person name="Maumus F."/>
            <person name="Tiley G.P."/>
            <person name="Fernandez-Pozo N."/>
            <person name="Barry K."/>
            <person name="Chen C."/>
            <person name="Wang M."/>
            <person name="Lipzen A."/>
            <person name="Daum C."/>
            <person name="Saski C.A."/>
            <person name="Payton A.C."/>
            <person name="Mcbreen J.C."/>
            <person name="Conrad R.E."/>
            <person name="Kollar L.M."/>
            <person name="Olsson S."/>
            <person name="Huttunen S."/>
            <person name="Landis J.B."/>
            <person name="Wickett N.J."/>
            <person name="Johnson M.G."/>
            <person name="Rensing S.A."/>
            <person name="Grimwood J."/>
            <person name="Schmutz J."/>
            <person name="Mcdaniel S.F."/>
        </authorList>
    </citation>
    <scope>NUCLEOTIDE SEQUENCE</scope>
    <source>
        <strain evidence="2">R40</strain>
    </source>
</reference>
<dbReference type="Proteomes" id="UP000822688">
    <property type="component" value="Chromosome V"/>
</dbReference>
<gene>
    <name evidence="2" type="ORF">KC19_VG075800</name>
</gene>
<evidence type="ECO:0000256" key="1">
    <source>
        <dbReference type="SAM" id="MobiDB-lite"/>
    </source>
</evidence>
<dbReference type="EMBL" id="CM026426">
    <property type="protein sequence ID" value="KAG0572203.1"/>
    <property type="molecule type" value="Genomic_DNA"/>
</dbReference>
<keyword evidence="3" id="KW-1185">Reference proteome</keyword>
<organism evidence="2 3">
    <name type="scientific">Ceratodon purpureus</name>
    <name type="common">Fire moss</name>
    <name type="synonym">Dicranum purpureum</name>
    <dbReference type="NCBI Taxonomy" id="3225"/>
    <lineage>
        <taxon>Eukaryota</taxon>
        <taxon>Viridiplantae</taxon>
        <taxon>Streptophyta</taxon>
        <taxon>Embryophyta</taxon>
        <taxon>Bryophyta</taxon>
        <taxon>Bryophytina</taxon>
        <taxon>Bryopsida</taxon>
        <taxon>Dicranidae</taxon>
        <taxon>Pseudoditrichales</taxon>
        <taxon>Ditrichaceae</taxon>
        <taxon>Ceratodon</taxon>
    </lineage>
</organism>
<feature type="region of interest" description="Disordered" evidence="1">
    <location>
        <begin position="18"/>
        <end position="52"/>
    </location>
</feature>
<evidence type="ECO:0000313" key="3">
    <source>
        <dbReference type="Proteomes" id="UP000822688"/>
    </source>
</evidence>
<evidence type="ECO:0000313" key="2">
    <source>
        <dbReference type="EMBL" id="KAG0572203.1"/>
    </source>
</evidence>
<comment type="caution">
    <text evidence="2">The sequence shown here is derived from an EMBL/GenBank/DDBJ whole genome shotgun (WGS) entry which is preliminary data.</text>
</comment>
<proteinExistence type="predicted"/>
<protein>
    <submittedName>
        <fullName evidence="2">Uncharacterized protein</fullName>
    </submittedName>
</protein>
<name>A0A8T0HNG8_CERPU</name>